<dbReference type="AlphaFoldDB" id="A0A371CRQ0"/>
<reference evidence="1 2" key="1">
    <citation type="journal article" date="2018" name="Biotechnol. Biofuels">
        <title>Integrative visual omics of the white-rot fungus Polyporus brumalis exposes the biotechnological potential of its oxidative enzymes for delignifying raw plant biomass.</title>
        <authorList>
            <person name="Miyauchi S."/>
            <person name="Rancon A."/>
            <person name="Drula E."/>
            <person name="Hage H."/>
            <person name="Chaduli D."/>
            <person name="Favel A."/>
            <person name="Grisel S."/>
            <person name="Henrissat B."/>
            <person name="Herpoel-Gimbert I."/>
            <person name="Ruiz-Duenas F.J."/>
            <person name="Chevret D."/>
            <person name="Hainaut M."/>
            <person name="Lin J."/>
            <person name="Wang M."/>
            <person name="Pangilinan J."/>
            <person name="Lipzen A."/>
            <person name="Lesage-Meessen L."/>
            <person name="Navarro D."/>
            <person name="Riley R."/>
            <person name="Grigoriev I.V."/>
            <person name="Zhou S."/>
            <person name="Raouche S."/>
            <person name="Rosso M.N."/>
        </authorList>
    </citation>
    <scope>NUCLEOTIDE SEQUENCE [LARGE SCALE GENOMIC DNA]</scope>
    <source>
        <strain evidence="1 2">BRFM 1820</strain>
    </source>
</reference>
<keyword evidence="2" id="KW-1185">Reference proteome</keyword>
<dbReference type="Proteomes" id="UP000256964">
    <property type="component" value="Unassembled WGS sequence"/>
</dbReference>
<gene>
    <name evidence="1" type="ORF">OH76DRAFT_1488245</name>
</gene>
<dbReference type="EMBL" id="KZ857473">
    <property type="protein sequence ID" value="RDX42960.1"/>
    <property type="molecule type" value="Genomic_DNA"/>
</dbReference>
<dbReference type="OrthoDB" id="3162439at2759"/>
<accession>A0A371CRQ0</accession>
<organism evidence="1 2">
    <name type="scientific">Lentinus brumalis</name>
    <dbReference type="NCBI Taxonomy" id="2498619"/>
    <lineage>
        <taxon>Eukaryota</taxon>
        <taxon>Fungi</taxon>
        <taxon>Dikarya</taxon>
        <taxon>Basidiomycota</taxon>
        <taxon>Agaricomycotina</taxon>
        <taxon>Agaricomycetes</taxon>
        <taxon>Polyporales</taxon>
        <taxon>Polyporaceae</taxon>
        <taxon>Lentinus</taxon>
    </lineage>
</organism>
<name>A0A371CRQ0_9APHY</name>
<sequence length="130" mass="14735">MLSIAIDIDGLTDLGKFTHGDAEQPSLARIPLRCMIRECYRTNSGILFRSERFEAFGLDLDMVFLHGHTCDPGLAHSQTLPPPGHSPHKFEVHVDEEGEEAKDALCPIHDPLVHKPLWWLLEFSPIEQRK</sequence>
<protein>
    <submittedName>
        <fullName evidence="1">Uncharacterized protein</fullName>
    </submittedName>
</protein>
<dbReference type="STRING" id="139420.A0A371CRQ0"/>
<evidence type="ECO:0000313" key="1">
    <source>
        <dbReference type="EMBL" id="RDX42960.1"/>
    </source>
</evidence>
<evidence type="ECO:0000313" key="2">
    <source>
        <dbReference type="Proteomes" id="UP000256964"/>
    </source>
</evidence>
<proteinExistence type="predicted"/>